<evidence type="ECO:0000259" key="5">
    <source>
        <dbReference type="PROSITE" id="PS50222"/>
    </source>
</evidence>
<dbReference type="SMART" id="SM00054">
    <property type="entry name" value="EFh"/>
    <property type="match status" value="3"/>
</dbReference>
<dbReference type="InterPro" id="IPR011992">
    <property type="entry name" value="EF-hand-dom_pair"/>
</dbReference>
<dbReference type="EMBL" id="BMAW01099568">
    <property type="protein sequence ID" value="GFS90669.1"/>
    <property type="molecule type" value="Genomic_DNA"/>
</dbReference>
<dbReference type="FunFam" id="1.10.238.10:FF:000009">
    <property type="entry name" value="Visinin-like protein 1"/>
    <property type="match status" value="1"/>
</dbReference>
<dbReference type="PRINTS" id="PR00450">
    <property type="entry name" value="RECOVERIN"/>
</dbReference>
<dbReference type="PROSITE" id="PS00018">
    <property type="entry name" value="EF_HAND_1"/>
    <property type="match status" value="2"/>
</dbReference>
<comment type="caution">
    <text evidence="6">The sequence shown here is derived from an EMBL/GenBank/DDBJ whole genome shotgun (WGS) entry which is preliminary data.</text>
</comment>
<comment type="similarity">
    <text evidence="1">Belongs to the recoverin family.</text>
</comment>
<dbReference type="Proteomes" id="UP000887013">
    <property type="component" value="Unassembled WGS sequence"/>
</dbReference>
<evidence type="ECO:0000256" key="4">
    <source>
        <dbReference type="ARBA" id="ARBA00022837"/>
    </source>
</evidence>
<organism evidence="6 7">
    <name type="scientific">Nephila pilipes</name>
    <name type="common">Giant wood spider</name>
    <name type="synonym">Nephila maculata</name>
    <dbReference type="NCBI Taxonomy" id="299642"/>
    <lineage>
        <taxon>Eukaryota</taxon>
        <taxon>Metazoa</taxon>
        <taxon>Ecdysozoa</taxon>
        <taxon>Arthropoda</taxon>
        <taxon>Chelicerata</taxon>
        <taxon>Arachnida</taxon>
        <taxon>Araneae</taxon>
        <taxon>Araneomorphae</taxon>
        <taxon>Entelegynae</taxon>
        <taxon>Araneoidea</taxon>
        <taxon>Nephilidae</taxon>
        <taxon>Nephila</taxon>
    </lineage>
</organism>
<dbReference type="CDD" id="cd00051">
    <property type="entry name" value="EFh"/>
    <property type="match status" value="2"/>
</dbReference>
<dbReference type="PANTHER" id="PTHR23055:SF185">
    <property type="entry name" value="NEUROCALCIN HOMOLOG-LIKE PROTEIN"/>
    <property type="match status" value="1"/>
</dbReference>
<keyword evidence="7" id="KW-1185">Reference proteome</keyword>
<evidence type="ECO:0000313" key="7">
    <source>
        <dbReference type="Proteomes" id="UP000887013"/>
    </source>
</evidence>
<evidence type="ECO:0000256" key="3">
    <source>
        <dbReference type="ARBA" id="ARBA00022737"/>
    </source>
</evidence>
<dbReference type="AlphaFoldDB" id="A0A8X6N310"/>
<dbReference type="GO" id="GO:0005509">
    <property type="term" value="F:calcium ion binding"/>
    <property type="evidence" value="ECO:0007669"/>
    <property type="project" value="InterPro"/>
</dbReference>
<keyword evidence="3" id="KW-0677">Repeat</keyword>
<dbReference type="OrthoDB" id="191686at2759"/>
<protein>
    <submittedName>
        <fullName evidence="6">Kv channel-interacting protein 4</fullName>
    </submittedName>
</protein>
<keyword evidence="2" id="KW-0479">Metal-binding</keyword>
<feature type="domain" description="EF-hand" evidence="5">
    <location>
        <begin position="108"/>
        <end position="143"/>
    </location>
</feature>
<dbReference type="Gene3D" id="1.10.238.10">
    <property type="entry name" value="EF-hand"/>
    <property type="match status" value="1"/>
</dbReference>
<feature type="domain" description="EF-hand" evidence="5">
    <location>
        <begin position="156"/>
        <end position="191"/>
    </location>
</feature>
<accession>A0A8X6N310</accession>
<dbReference type="PANTHER" id="PTHR23055">
    <property type="entry name" value="CALCIUM BINDING PROTEINS"/>
    <property type="match status" value="1"/>
</dbReference>
<sequence>MGIRCSNNELEDSELFVTRYKPERLDALCKTTKFTRKEIRLMYQGFKQECPTGVVTEENFKDIFAQFFPQGDSTQYAHYVFKSFKQSHGGTINFEQFLNILSLLSRGSVVDKLQWIFGLYDINGDGYITKQEMLNIVSAIYDMLGHYTDPAVTEHSAREHVEKIFHQIDSNKDGVVTMDEFMEWCQKGKFISLEVKIQILDHLSKEGKASHIRKSLNLNEATVDTIKNEKEIRSSIAAVSSIASKYPARPRKIIEKMEEVLSI</sequence>
<dbReference type="SUPFAM" id="SSF47473">
    <property type="entry name" value="EF-hand"/>
    <property type="match status" value="1"/>
</dbReference>
<dbReference type="InterPro" id="IPR018247">
    <property type="entry name" value="EF_Hand_1_Ca_BS"/>
</dbReference>
<dbReference type="InterPro" id="IPR028846">
    <property type="entry name" value="Recoverin"/>
</dbReference>
<evidence type="ECO:0000256" key="2">
    <source>
        <dbReference type="ARBA" id="ARBA00022723"/>
    </source>
</evidence>
<reference evidence="6" key="1">
    <citation type="submission" date="2020-08" db="EMBL/GenBank/DDBJ databases">
        <title>Multicomponent nature underlies the extraordinary mechanical properties of spider dragline silk.</title>
        <authorList>
            <person name="Kono N."/>
            <person name="Nakamura H."/>
            <person name="Mori M."/>
            <person name="Yoshida Y."/>
            <person name="Ohtoshi R."/>
            <person name="Malay A.D."/>
            <person name="Moran D.A.P."/>
            <person name="Tomita M."/>
            <person name="Numata K."/>
            <person name="Arakawa K."/>
        </authorList>
    </citation>
    <scope>NUCLEOTIDE SEQUENCE</scope>
</reference>
<evidence type="ECO:0000313" key="6">
    <source>
        <dbReference type="EMBL" id="GFS90669.1"/>
    </source>
</evidence>
<dbReference type="PROSITE" id="PS50222">
    <property type="entry name" value="EF_HAND_2"/>
    <property type="match status" value="2"/>
</dbReference>
<dbReference type="Pfam" id="PF13499">
    <property type="entry name" value="EF-hand_7"/>
    <property type="match status" value="1"/>
</dbReference>
<name>A0A8X6N310_NEPPI</name>
<dbReference type="InterPro" id="IPR002048">
    <property type="entry name" value="EF_hand_dom"/>
</dbReference>
<proteinExistence type="inferred from homology"/>
<gene>
    <name evidence="6" type="primary">KCNIP4</name>
    <name evidence="6" type="ORF">NPIL_255031</name>
</gene>
<evidence type="ECO:0000256" key="1">
    <source>
        <dbReference type="ARBA" id="ARBA00006049"/>
    </source>
</evidence>
<keyword evidence="4" id="KW-0106">Calcium</keyword>